<gene>
    <name evidence="2" type="ORF">B0J15DRAFT_491067</name>
</gene>
<dbReference type="Proteomes" id="UP000736672">
    <property type="component" value="Unassembled WGS sequence"/>
</dbReference>
<accession>A0A9P9HVT5</accession>
<keyword evidence="3" id="KW-1185">Reference proteome</keyword>
<name>A0A9P9HVT5_FUSSL</name>
<protein>
    <submittedName>
        <fullName evidence="2">Uncharacterized protein</fullName>
    </submittedName>
</protein>
<organism evidence="2 3">
    <name type="scientific">Fusarium solani</name>
    <name type="common">Filamentous fungus</name>
    <dbReference type="NCBI Taxonomy" id="169388"/>
    <lineage>
        <taxon>Eukaryota</taxon>
        <taxon>Fungi</taxon>
        <taxon>Dikarya</taxon>
        <taxon>Ascomycota</taxon>
        <taxon>Pezizomycotina</taxon>
        <taxon>Sordariomycetes</taxon>
        <taxon>Hypocreomycetidae</taxon>
        <taxon>Hypocreales</taxon>
        <taxon>Nectriaceae</taxon>
        <taxon>Fusarium</taxon>
        <taxon>Fusarium solani species complex</taxon>
    </lineage>
</organism>
<dbReference type="OrthoDB" id="5402033at2759"/>
<proteinExistence type="predicted"/>
<dbReference type="EMBL" id="JAGTJS010000007">
    <property type="protein sequence ID" value="KAH7264545.1"/>
    <property type="molecule type" value="Genomic_DNA"/>
</dbReference>
<evidence type="ECO:0000313" key="2">
    <source>
        <dbReference type="EMBL" id="KAH7264545.1"/>
    </source>
</evidence>
<reference evidence="2" key="1">
    <citation type="journal article" date="2021" name="Nat. Commun.">
        <title>Genetic determinants of endophytism in the Arabidopsis root mycobiome.</title>
        <authorList>
            <person name="Mesny F."/>
            <person name="Miyauchi S."/>
            <person name="Thiergart T."/>
            <person name="Pickel B."/>
            <person name="Atanasova L."/>
            <person name="Karlsson M."/>
            <person name="Huettel B."/>
            <person name="Barry K.W."/>
            <person name="Haridas S."/>
            <person name="Chen C."/>
            <person name="Bauer D."/>
            <person name="Andreopoulos W."/>
            <person name="Pangilinan J."/>
            <person name="LaButti K."/>
            <person name="Riley R."/>
            <person name="Lipzen A."/>
            <person name="Clum A."/>
            <person name="Drula E."/>
            <person name="Henrissat B."/>
            <person name="Kohler A."/>
            <person name="Grigoriev I.V."/>
            <person name="Martin F.M."/>
            <person name="Hacquard S."/>
        </authorList>
    </citation>
    <scope>NUCLEOTIDE SEQUENCE</scope>
    <source>
        <strain evidence="2">FSSC 5 MPI-SDFR-AT-0091</strain>
    </source>
</reference>
<evidence type="ECO:0000313" key="3">
    <source>
        <dbReference type="Proteomes" id="UP000736672"/>
    </source>
</evidence>
<evidence type="ECO:0000256" key="1">
    <source>
        <dbReference type="SAM" id="MobiDB-lite"/>
    </source>
</evidence>
<feature type="region of interest" description="Disordered" evidence="1">
    <location>
        <begin position="100"/>
        <end position="122"/>
    </location>
</feature>
<sequence>MSWESPGVQRSLPPLASWIFYMTHPDVPHDFDGSLFYSSLEQDHQLCRGGSFRYEFFFLPGATAEECRAHFRGEMEVRGTIWRQISKVKEAMNLKKCGNGQGVEDDSYQEPGHEATADSQLPGLVWPENDDEWKEFYHGWFSMYPHAGIECRSAEEKAREIYLVKFDPIPIPDWDEEVECKPSPMERPIVSRRMKAKSEEGFEDGLFGWMETRKMSLWEQAADEATDNALELGWESW</sequence>
<comment type="caution">
    <text evidence="2">The sequence shown here is derived from an EMBL/GenBank/DDBJ whole genome shotgun (WGS) entry which is preliminary data.</text>
</comment>
<dbReference type="AlphaFoldDB" id="A0A9P9HVT5"/>